<dbReference type="NCBIfam" id="TIGR02432">
    <property type="entry name" value="lysidine_TilS_N"/>
    <property type="match status" value="1"/>
</dbReference>
<keyword evidence="4 6" id="KW-0067">ATP-binding</keyword>
<evidence type="ECO:0000256" key="3">
    <source>
        <dbReference type="ARBA" id="ARBA00022741"/>
    </source>
</evidence>
<gene>
    <name evidence="6 8" type="primary">tilS</name>
    <name evidence="8" type="ORF">ENR59_00135</name>
</gene>
<evidence type="ECO:0000256" key="1">
    <source>
        <dbReference type="ARBA" id="ARBA00022598"/>
    </source>
</evidence>
<proteinExistence type="inferred from homology"/>
<dbReference type="AlphaFoldDB" id="A0A7C3WCB8"/>
<evidence type="ECO:0000256" key="2">
    <source>
        <dbReference type="ARBA" id="ARBA00022694"/>
    </source>
</evidence>
<keyword evidence="2 6" id="KW-0819">tRNA processing</keyword>
<comment type="subcellular location">
    <subcellularLocation>
        <location evidence="6">Cytoplasm</location>
    </subcellularLocation>
</comment>
<evidence type="ECO:0000256" key="4">
    <source>
        <dbReference type="ARBA" id="ARBA00022840"/>
    </source>
</evidence>
<dbReference type="SUPFAM" id="SSF82829">
    <property type="entry name" value="MesJ substrate recognition domain-like"/>
    <property type="match status" value="1"/>
</dbReference>
<organism evidence="8">
    <name type="scientific">Fundidesulfovibrio putealis</name>
    <dbReference type="NCBI Taxonomy" id="270496"/>
    <lineage>
        <taxon>Bacteria</taxon>
        <taxon>Pseudomonadati</taxon>
        <taxon>Thermodesulfobacteriota</taxon>
        <taxon>Desulfovibrionia</taxon>
        <taxon>Desulfovibrionales</taxon>
        <taxon>Desulfovibrionaceae</taxon>
        <taxon>Fundidesulfovibrio</taxon>
    </lineage>
</organism>
<dbReference type="EC" id="6.3.4.19" evidence="6"/>
<dbReference type="GO" id="GO:0005524">
    <property type="term" value="F:ATP binding"/>
    <property type="evidence" value="ECO:0007669"/>
    <property type="project" value="UniProtKB-UniRule"/>
</dbReference>
<comment type="domain">
    <text evidence="6">The N-terminal region contains the highly conserved SGGXDS motif, predicted to be a P-loop motif involved in ATP binding.</text>
</comment>
<dbReference type="CDD" id="cd01992">
    <property type="entry name" value="TilS_N"/>
    <property type="match status" value="1"/>
</dbReference>
<evidence type="ECO:0000256" key="6">
    <source>
        <dbReference type="HAMAP-Rule" id="MF_01161"/>
    </source>
</evidence>
<name>A0A7C3WCB8_9BACT</name>
<comment type="function">
    <text evidence="6">Ligates lysine onto the cytidine present at position 34 of the AUA codon-specific tRNA(Ile) that contains the anticodon CAU, in an ATP-dependent manner. Cytidine is converted to lysidine, thus changing the amino acid specificity of the tRNA from methionine to isoleucine.</text>
</comment>
<dbReference type="InterPro" id="IPR012795">
    <property type="entry name" value="tRNA_Ile_lys_synt_N"/>
</dbReference>
<reference evidence="8" key="1">
    <citation type="journal article" date="2020" name="mSystems">
        <title>Genome- and Community-Level Interaction Insights into Carbon Utilization and Element Cycling Functions of Hydrothermarchaeota in Hydrothermal Sediment.</title>
        <authorList>
            <person name="Zhou Z."/>
            <person name="Liu Y."/>
            <person name="Xu W."/>
            <person name="Pan J."/>
            <person name="Luo Z.H."/>
            <person name="Li M."/>
        </authorList>
    </citation>
    <scope>NUCLEOTIDE SEQUENCE [LARGE SCALE GENOMIC DNA]</scope>
    <source>
        <strain evidence="8">SpSt-413</strain>
    </source>
</reference>
<dbReference type="InterPro" id="IPR011063">
    <property type="entry name" value="TilS/TtcA_N"/>
</dbReference>
<protein>
    <recommendedName>
        <fullName evidence="6">tRNA(Ile)-lysidine synthase</fullName>
        <ecNumber evidence="6">6.3.4.19</ecNumber>
    </recommendedName>
    <alternativeName>
        <fullName evidence="6">tRNA(Ile)-2-lysyl-cytidine synthase</fullName>
    </alternativeName>
    <alternativeName>
        <fullName evidence="6">tRNA(Ile)-lysidine synthetase</fullName>
    </alternativeName>
</protein>
<dbReference type="InterPro" id="IPR012094">
    <property type="entry name" value="tRNA_Ile_lys_synt"/>
</dbReference>
<feature type="domain" description="tRNA(Ile)-lysidine/2-thiocytidine synthase N-terminal" evidence="7">
    <location>
        <begin position="38"/>
        <end position="218"/>
    </location>
</feature>
<evidence type="ECO:0000259" key="7">
    <source>
        <dbReference type="Pfam" id="PF01171"/>
    </source>
</evidence>
<dbReference type="HAMAP" id="MF_01161">
    <property type="entry name" value="tRNA_Ile_lys_synt"/>
    <property type="match status" value="1"/>
</dbReference>
<dbReference type="EMBL" id="DSRP01000010">
    <property type="protein sequence ID" value="HGG91344.1"/>
    <property type="molecule type" value="Genomic_DNA"/>
</dbReference>
<dbReference type="GO" id="GO:0032267">
    <property type="term" value="F:tRNA(Ile)-lysidine synthase activity"/>
    <property type="evidence" value="ECO:0007669"/>
    <property type="project" value="UniProtKB-EC"/>
</dbReference>
<comment type="similarity">
    <text evidence="6">Belongs to the tRNA(Ile)-lysidine synthase family.</text>
</comment>
<comment type="caution">
    <text evidence="8">The sequence shown here is derived from an EMBL/GenBank/DDBJ whole genome shotgun (WGS) entry which is preliminary data.</text>
</comment>
<dbReference type="InterPro" id="IPR014729">
    <property type="entry name" value="Rossmann-like_a/b/a_fold"/>
</dbReference>
<dbReference type="PANTHER" id="PTHR43033">
    <property type="entry name" value="TRNA(ILE)-LYSIDINE SYNTHASE-RELATED"/>
    <property type="match status" value="1"/>
</dbReference>
<feature type="binding site" evidence="6">
    <location>
        <begin position="43"/>
        <end position="48"/>
    </location>
    <ligand>
        <name>ATP</name>
        <dbReference type="ChEBI" id="CHEBI:30616"/>
    </ligand>
</feature>
<evidence type="ECO:0000256" key="5">
    <source>
        <dbReference type="ARBA" id="ARBA00048539"/>
    </source>
</evidence>
<keyword evidence="1 6" id="KW-0436">Ligase</keyword>
<evidence type="ECO:0000313" key="8">
    <source>
        <dbReference type="EMBL" id="HGG91344.1"/>
    </source>
</evidence>
<accession>A0A7C3WCB8</accession>
<dbReference type="PANTHER" id="PTHR43033:SF1">
    <property type="entry name" value="TRNA(ILE)-LYSIDINE SYNTHASE-RELATED"/>
    <property type="match status" value="1"/>
</dbReference>
<dbReference type="SUPFAM" id="SSF52402">
    <property type="entry name" value="Adenine nucleotide alpha hydrolases-like"/>
    <property type="match status" value="1"/>
</dbReference>
<dbReference type="GO" id="GO:0005737">
    <property type="term" value="C:cytoplasm"/>
    <property type="evidence" value="ECO:0007669"/>
    <property type="project" value="UniProtKB-SubCell"/>
</dbReference>
<comment type="catalytic activity">
    <reaction evidence="5 6">
        <text>cytidine(34) in tRNA(Ile2) + L-lysine + ATP = lysidine(34) in tRNA(Ile2) + AMP + diphosphate + H(+)</text>
        <dbReference type="Rhea" id="RHEA:43744"/>
        <dbReference type="Rhea" id="RHEA-COMP:10625"/>
        <dbReference type="Rhea" id="RHEA-COMP:10670"/>
        <dbReference type="ChEBI" id="CHEBI:15378"/>
        <dbReference type="ChEBI" id="CHEBI:30616"/>
        <dbReference type="ChEBI" id="CHEBI:32551"/>
        <dbReference type="ChEBI" id="CHEBI:33019"/>
        <dbReference type="ChEBI" id="CHEBI:82748"/>
        <dbReference type="ChEBI" id="CHEBI:83665"/>
        <dbReference type="ChEBI" id="CHEBI:456215"/>
        <dbReference type="EC" id="6.3.4.19"/>
    </reaction>
</comment>
<sequence length="348" mass="38049">MARPLGLSDLSPWGARLCLRVERFLLSQCDVRARSGPLVLALSGGCDSTALAVVLRALSRRLGLKLLAAHLDHGLRPESPEDAAHCAGLCEGLGIPLDSARLDVAQLARDWRTGLEDAGRRSRYAWLEDIRRAHQAQAVLTAHQLDDLAEDALMRQVRGTGWPALAGMPAWDPSRNLLRPLLLTPRAHLERLLRELDIAWREDPSNAGCMFLRNRVRQDVLPALVRENPDYLDAVARLWTQAREDRAYWDALVEPLIARSRQEDGAVLLAAADLAGAPAALRLRLYKRAVEALGPGQPLSGCLRALDAAWQARHGGKRVQFPGGKAAQVSRNGVLFLPNPGAATLTQP</sequence>
<dbReference type="Gene3D" id="3.40.50.620">
    <property type="entry name" value="HUPs"/>
    <property type="match status" value="1"/>
</dbReference>
<dbReference type="Pfam" id="PF01171">
    <property type="entry name" value="ATP_bind_3"/>
    <property type="match status" value="1"/>
</dbReference>
<keyword evidence="6" id="KW-0963">Cytoplasm</keyword>
<dbReference type="GO" id="GO:0006400">
    <property type="term" value="P:tRNA modification"/>
    <property type="evidence" value="ECO:0007669"/>
    <property type="project" value="UniProtKB-UniRule"/>
</dbReference>
<keyword evidence="3 6" id="KW-0547">Nucleotide-binding</keyword>